<dbReference type="AlphaFoldDB" id="A0A829YKL7"/>
<reference evidence="11" key="1">
    <citation type="submission" date="2020-01" db="EMBL/GenBank/DDBJ databases">
        <title>'Steroidobacter agaridevorans' sp. nov., agar-degrading bacteria isolated from rhizosphere soils.</title>
        <authorList>
            <person name="Ikenaga M."/>
            <person name="Kataoka M."/>
            <person name="Murouchi A."/>
            <person name="Katsuragi S."/>
            <person name="Sakai M."/>
        </authorList>
    </citation>
    <scope>NUCLEOTIDE SEQUENCE [LARGE SCALE GENOMIC DNA]</scope>
    <source>
        <strain evidence="11">YU21-B</strain>
    </source>
</reference>
<feature type="modified residue" description="4-aspartylphosphate" evidence="6">
    <location>
        <position position="436"/>
    </location>
</feature>
<dbReference type="Gene3D" id="3.30.565.10">
    <property type="entry name" value="Histidine kinase-like ATPase, C-terminal domain"/>
    <property type="match status" value="1"/>
</dbReference>
<evidence type="ECO:0000256" key="6">
    <source>
        <dbReference type="PROSITE-ProRule" id="PRU00169"/>
    </source>
</evidence>
<dbReference type="PRINTS" id="PR00344">
    <property type="entry name" value="BCTRLSENSOR"/>
</dbReference>
<comment type="caution">
    <text evidence="10">The sequence shown here is derived from an EMBL/GenBank/DDBJ whole genome shotgun (WGS) entry which is preliminary data.</text>
</comment>
<dbReference type="InterPro" id="IPR036097">
    <property type="entry name" value="HisK_dim/P_sf"/>
</dbReference>
<dbReference type="RefSeq" id="WP_161815367.1">
    <property type="nucleotide sequence ID" value="NZ_BLJN01000007.1"/>
</dbReference>
<dbReference type="GO" id="GO:0005886">
    <property type="term" value="C:plasma membrane"/>
    <property type="evidence" value="ECO:0007669"/>
    <property type="project" value="TreeGrafter"/>
</dbReference>
<dbReference type="Proteomes" id="UP000445000">
    <property type="component" value="Unassembled WGS sequence"/>
</dbReference>
<evidence type="ECO:0000256" key="2">
    <source>
        <dbReference type="ARBA" id="ARBA00012438"/>
    </source>
</evidence>
<dbReference type="GO" id="GO:0009927">
    <property type="term" value="F:histidine phosphotransfer kinase activity"/>
    <property type="evidence" value="ECO:0007669"/>
    <property type="project" value="TreeGrafter"/>
</dbReference>
<dbReference type="SUPFAM" id="SSF55874">
    <property type="entry name" value="ATPase domain of HSP90 chaperone/DNA topoisomerase II/histidine kinase"/>
    <property type="match status" value="1"/>
</dbReference>
<comment type="catalytic activity">
    <reaction evidence="1">
        <text>ATP + protein L-histidine = ADP + protein N-phospho-L-histidine.</text>
        <dbReference type="EC" id="2.7.13.3"/>
    </reaction>
</comment>
<keyword evidence="11" id="KW-1185">Reference proteome</keyword>
<keyword evidence="4" id="KW-0808">Transferase</keyword>
<sequence>MDQLSDIAQHLLRFSPDALIVVDAGGRIRFANRTVTDLFGYAPEQLLDKPLETLIPERLRGKHVSHLTAYLNKPGNREMGARIADLFARRADGSEFAAGIRLAPFKIGSNLFVAAAIRDNTERQQINEALIAAREEADRANRAKSRFLATASHDLRQPIQTIRLLNAAMLKISRPDLRELLQQQERAIEGMTRMLNALLDISRLESGAIEPQVVDVPLADTLHQLTTEFESVAQARGIRLRIEPAALVVSTDRNLFYQLLQNLVGNALKYTDQGEVKVSCVPGSSALTITVSDTGIGIPADKLDRIFDEYYQVDTQGAKRMGVGLGLAIVKEVARLLGFSVSINSRVGEGTQAVVSIPNQYLTLVQAAEDSTASAEPAGGATRRSRVLLVEDNDGVRLATELFLRFEGFHVESAPSAAEAETLFAKFQRGDVIVADYHLDGRNTGLELLTRLRQRLGYDAPGVVLSGDLPSVLRSLRTPVPNCRFLSKPVDTSALLDAIDELSAPAQSDAQRSGLARS</sequence>
<dbReference type="SUPFAM" id="SSF47384">
    <property type="entry name" value="Homodimeric domain of signal transducing histidine kinase"/>
    <property type="match status" value="1"/>
</dbReference>
<dbReference type="SMART" id="SM00388">
    <property type="entry name" value="HisKA"/>
    <property type="match status" value="1"/>
</dbReference>
<gene>
    <name evidence="10" type="ORF">GCM10011487_57390</name>
</gene>
<dbReference type="NCBIfam" id="TIGR00229">
    <property type="entry name" value="sensory_box"/>
    <property type="match status" value="1"/>
</dbReference>
<evidence type="ECO:0000256" key="1">
    <source>
        <dbReference type="ARBA" id="ARBA00000085"/>
    </source>
</evidence>
<feature type="domain" description="PAS" evidence="9">
    <location>
        <begin position="10"/>
        <end position="57"/>
    </location>
</feature>
<dbReference type="SUPFAM" id="SSF52172">
    <property type="entry name" value="CheY-like"/>
    <property type="match status" value="1"/>
</dbReference>
<dbReference type="Pfam" id="PF02518">
    <property type="entry name" value="HATPase_c"/>
    <property type="match status" value="1"/>
</dbReference>
<evidence type="ECO:0000259" key="8">
    <source>
        <dbReference type="PROSITE" id="PS50110"/>
    </source>
</evidence>
<dbReference type="InterPro" id="IPR001789">
    <property type="entry name" value="Sig_transdc_resp-reg_receiver"/>
</dbReference>
<name>A0A829YKL7_9GAMM</name>
<dbReference type="CDD" id="cd00082">
    <property type="entry name" value="HisKA"/>
    <property type="match status" value="1"/>
</dbReference>
<dbReference type="PROSITE" id="PS50110">
    <property type="entry name" value="RESPONSE_REGULATORY"/>
    <property type="match status" value="1"/>
</dbReference>
<dbReference type="InterPro" id="IPR011006">
    <property type="entry name" value="CheY-like_superfamily"/>
</dbReference>
<dbReference type="Gene3D" id="1.10.287.130">
    <property type="match status" value="1"/>
</dbReference>
<keyword evidence="5" id="KW-0418">Kinase</keyword>
<dbReference type="InterPro" id="IPR005467">
    <property type="entry name" value="His_kinase_dom"/>
</dbReference>
<organism evidence="10 11">
    <name type="scientific">Steroidobacter agaridevorans</name>
    <dbReference type="NCBI Taxonomy" id="2695856"/>
    <lineage>
        <taxon>Bacteria</taxon>
        <taxon>Pseudomonadati</taxon>
        <taxon>Pseudomonadota</taxon>
        <taxon>Gammaproteobacteria</taxon>
        <taxon>Steroidobacterales</taxon>
        <taxon>Steroidobacteraceae</taxon>
        <taxon>Steroidobacter</taxon>
    </lineage>
</organism>
<dbReference type="SMART" id="SM00448">
    <property type="entry name" value="REC"/>
    <property type="match status" value="1"/>
</dbReference>
<dbReference type="InterPro" id="IPR004358">
    <property type="entry name" value="Sig_transdc_His_kin-like_C"/>
</dbReference>
<proteinExistence type="predicted"/>
<feature type="domain" description="Response regulatory" evidence="8">
    <location>
        <begin position="386"/>
        <end position="503"/>
    </location>
</feature>
<evidence type="ECO:0000259" key="9">
    <source>
        <dbReference type="PROSITE" id="PS50112"/>
    </source>
</evidence>
<dbReference type="PANTHER" id="PTHR43047:SF72">
    <property type="entry name" value="OSMOSENSING HISTIDINE PROTEIN KINASE SLN1"/>
    <property type="match status" value="1"/>
</dbReference>
<accession>A0A829YKL7</accession>
<dbReference type="PROSITE" id="PS50109">
    <property type="entry name" value="HIS_KIN"/>
    <property type="match status" value="1"/>
</dbReference>
<dbReference type="InterPro" id="IPR013656">
    <property type="entry name" value="PAS_4"/>
</dbReference>
<dbReference type="FunFam" id="3.30.565.10:FF:000049">
    <property type="entry name" value="Two-component sensor histidine kinase"/>
    <property type="match status" value="1"/>
</dbReference>
<evidence type="ECO:0000256" key="5">
    <source>
        <dbReference type="ARBA" id="ARBA00022777"/>
    </source>
</evidence>
<dbReference type="InterPro" id="IPR035965">
    <property type="entry name" value="PAS-like_dom_sf"/>
</dbReference>
<dbReference type="Pfam" id="PF08448">
    <property type="entry name" value="PAS_4"/>
    <property type="match status" value="1"/>
</dbReference>
<evidence type="ECO:0000256" key="4">
    <source>
        <dbReference type="ARBA" id="ARBA00022679"/>
    </source>
</evidence>
<dbReference type="Pfam" id="PF00072">
    <property type="entry name" value="Response_reg"/>
    <property type="match status" value="1"/>
</dbReference>
<evidence type="ECO:0000256" key="3">
    <source>
        <dbReference type="ARBA" id="ARBA00022553"/>
    </source>
</evidence>
<feature type="domain" description="Histidine kinase" evidence="7">
    <location>
        <begin position="150"/>
        <end position="361"/>
    </location>
</feature>
<dbReference type="PROSITE" id="PS50112">
    <property type="entry name" value="PAS"/>
    <property type="match status" value="1"/>
</dbReference>
<keyword evidence="3 6" id="KW-0597">Phosphoprotein</keyword>
<evidence type="ECO:0000313" key="10">
    <source>
        <dbReference type="EMBL" id="GFE83739.1"/>
    </source>
</evidence>
<dbReference type="EMBL" id="BLJN01000007">
    <property type="protein sequence ID" value="GFE83739.1"/>
    <property type="molecule type" value="Genomic_DNA"/>
</dbReference>
<dbReference type="PANTHER" id="PTHR43047">
    <property type="entry name" value="TWO-COMPONENT HISTIDINE PROTEIN KINASE"/>
    <property type="match status" value="1"/>
</dbReference>
<dbReference type="Gene3D" id="3.30.450.20">
    <property type="entry name" value="PAS domain"/>
    <property type="match status" value="1"/>
</dbReference>
<dbReference type="CDD" id="cd00156">
    <property type="entry name" value="REC"/>
    <property type="match status" value="1"/>
</dbReference>
<dbReference type="InterPro" id="IPR000014">
    <property type="entry name" value="PAS"/>
</dbReference>
<evidence type="ECO:0000259" key="7">
    <source>
        <dbReference type="PROSITE" id="PS50109"/>
    </source>
</evidence>
<dbReference type="InterPro" id="IPR003594">
    <property type="entry name" value="HATPase_dom"/>
</dbReference>
<dbReference type="Gene3D" id="3.40.50.2300">
    <property type="match status" value="1"/>
</dbReference>
<dbReference type="SMART" id="SM00091">
    <property type="entry name" value="PAS"/>
    <property type="match status" value="1"/>
</dbReference>
<dbReference type="Pfam" id="PF00512">
    <property type="entry name" value="HisKA"/>
    <property type="match status" value="1"/>
</dbReference>
<dbReference type="CDD" id="cd00130">
    <property type="entry name" value="PAS"/>
    <property type="match status" value="1"/>
</dbReference>
<dbReference type="SMART" id="SM00387">
    <property type="entry name" value="HATPase_c"/>
    <property type="match status" value="1"/>
</dbReference>
<dbReference type="EC" id="2.7.13.3" evidence="2"/>
<dbReference type="InterPro" id="IPR003661">
    <property type="entry name" value="HisK_dim/P_dom"/>
</dbReference>
<dbReference type="InterPro" id="IPR036890">
    <property type="entry name" value="HATPase_C_sf"/>
</dbReference>
<dbReference type="GO" id="GO:0000155">
    <property type="term" value="F:phosphorelay sensor kinase activity"/>
    <property type="evidence" value="ECO:0007669"/>
    <property type="project" value="InterPro"/>
</dbReference>
<protein>
    <recommendedName>
        <fullName evidence="2">histidine kinase</fullName>
        <ecNumber evidence="2">2.7.13.3</ecNumber>
    </recommendedName>
</protein>
<evidence type="ECO:0000313" key="11">
    <source>
        <dbReference type="Proteomes" id="UP000445000"/>
    </source>
</evidence>
<dbReference type="SUPFAM" id="SSF55785">
    <property type="entry name" value="PYP-like sensor domain (PAS domain)"/>
    <property type="match status" value="1"/>
</dbReference>